<comment type="caution">
    <text evidence="3">The sequence shown here is derived from an EMBL/GenBank/DDBJ whole genome shotgun (WGS) entry which is preliminary data.</text>
</comment>
<protein>
    <submittedName>
        <fullName evidence="3">Molecular chaperone DnaJ</fullName>
    </submittedName>
</protein>
<dbReference type="AlphaFoldDB" id="A0A2S9VAN5"/>
<dbReference type="Proteomes" id="UP000238949">
    <property type="component" value="Unassembled WGS sequence"/>
</dbReference>
<evidence type="ECO:0000256" key="1">
    <source>
        <dbReference type="ARBA" id="ARBA00023186"/>
    </source>
</evidence>
<reference evidence="4" key="1">
    <citation type="journal article" date="2020" name="Int. J. Syst. Evol. Microbiol.">
        <title>Alteromonas alba sp. nov., a marine bacterium isolated from the seawater of the West Pacific Ocean.</title>
        <authorList>
            <person name="Sun C."/>
            <person name="Wu Y.-H."/>
            <person name="Xamxidin M."/>
            <person name="Cheng H."/>
            <person name="Xu X.-W."/>
        </authorList>
    </citation>
    <scope>NUCLEOTIDE SEQUENCE [LARGE SCALE GENOMIC DNA]</scope>
    <source>
        <strain evidence="4">190</strain>
    </source>
</reference>
<dbReference type="SMART" id="SM00271">
    <property type="entry name" value="DnaJ"/>
    <property type="match status" value="1"/>
</dbReference>
<dbReference type="InterPro" id="IPR001623">
    <property type="entry name" value="DnaJ_domain"/>
</dbReference>
<gene>
    <name evidence="3" type="ORF">C6Y40_11350</name>
</gene>
<evidence type="ECO:0000313" key="3">
    <source>
        <dbReference type="EMBL" id="PRO73503.1"/>
    </source>
</evidence>
<evidence type="ECO:0000259" key="2">
    <source>
        <dbReference type="PROSITE" id="PS50076"/>
    </source>
</evidence>
<dbReference type="PROSITE" id="PS50076">
    <property type="entry name" value="DNAJ_2"/>
    <property type="match status" value="1"/>
</dbReference>
<dbReference type="Gene3D" id="1.10.287.110">
    <property type="entry name" value="DnaJ domain"/>
    <property type="match status" value="1"/>
</dbReference>
<proteinExistence type="predicted"/>
<sequence length="153" mass="17212">MTPHDAAKILGLSGQISLTLVKKAFRRAAMTYHPDRNPAGAEMMKVINQAFEVLKGFDGVIEEQKVGEQDYPEALNDALNAIIHCEGLEIEICGAWVWVGGNSFKHKAVFKKAGFKFASKKKRWYFRPEDWQSKGRGTFSMDEIRETYGSAKP</sequence>
<dbReference type="OrthoDB" id="9779889at2"/>
<dbReference type="Pfam" id="PF00226">
    <property type="entry name" value="DnaJ"/>
    <property type="match status" value="1"/>
</dbReference>
<keyword evidence="4" id="KW-1185">Reference proteome</keyword>
<name>A0A2S9VAN5_9ALTE</name>
<accession>A0A2S9VAN5</accession>
<dbReference type="RefSeq" id="WP_105934690.1">
    <property type="nucleotide sequence ID" value="NZ_PVNP01000112.1"/>
</dbReference>
<dbReference type="CDD" id="cd06257">
    <property type="entry name" value="DnaJ"/>
    <property type="match status" value="1"/>
</dbReference>
<dbReference type="InterPro" id="IPR036869">
    <property type="entry name" value="J_dom_sf"/>
</dbReference>
<dbReference type="SUPFAM" id="SSF46565">
    <property type="entry name" value="Chaperone J-domain"/>
    <property type="match status" value="1"/>
</dbReference>
<organism evidence="3 4">
    <name type="scientific">Alteromonas alba</name>
    <dbReference type="NCBI Taxonomy" id="2079529"/>
    <lineage>
        <taxon>Bacteria</taxon>
        <taxon>Pseudomonadati</taxon>
        <taxon>Pseudomonadota</taxon>
        <taxon>Gammaproteobacteria</taxon>
        <taxon>Alteromonadales</taxon>
        <taxon>Alteromonadaceae</taxon>
        <taxon>Alteromonas/Salinimonas group</taxon>
        <taxon>Alteromonas</taxon>
    </lineage>
</organism>
<evidence type="ECO:0000313" key="4">
    <source>
        <dbReference type="Proteomes" id="UP000238949"/>
    </source>
</evidence>
<keyword evidence="1" id="KW-0143">Chaperone</keyword>
<feature type="domain" description="J" evidence="2">
    <location>
        <begin position="5"/>
        <end position="67"/>
    </location>
</feature>
<dbReference type="EMBL" id="PVNP01000112">
    <property type="protein sequence ID" value="PRO73503.1"/>
    <property type="molecule type" value="Genomic_DNA"/>
</dbReference>